<accession>A0A6M3L7N0</accession>
<gene>
    <name evidence="1" type="ORF">MM415B03628_0006</name>
</gene>
<dbReference type="EMBL" id="MT142926">
    <property type="protein sequence ID" value="QJA90630.1"/>
    <property type="molecule type" value="Genomic_DNA"/>
</dbReference>
<protein>
    <submittedName>
        <fullName evidence="1">Uncharacterized protein</fullName>
    </submittedName>
</protein>
<organism evidence="1">
    <name type="scientific">viral metagenome</name>
    <dbReference type="NCBI Taxonomy" id="1070528"/>
    <lineage>
        <taxon>unclassified sequences</taxon>
        <taxon>metagenomes</taxon>
        <taxon>organismal metagenomes</taxon>
    </lineage>
</organism>
<dbReference type="AlphaFoldDB" id="A0A6M3L7N0"/>
<sequence>MTPIENATALLKKDFGDYLGDFHVEVGTTEYGLVSKAKVVTSDGREFEAISKGFDTPDWPKELWRVIANAWLDDPKADKGPERRLKTKQKNPWTRSYLHMPAEISAREEDVRYKLAFGLKE</sequence>
<name>A0A6M3L7N0_9ZZZZ</name>
<proteinExistence type="predicted"/>
<reference evidence="1" key="1">
    <citation type="submission" date="2020-03" db="EMBL/GenBank/DDBJ databases">
        <title>The deep terrestrial virosphere.</title>
        <authorList>
            <person name="Holmfeldt K."/>
            <person name="Nilsson E."/>
            <person name="Simone D."/>
            <person name="Lopez-Fernandez M."/>
            <person name="Wu X."/>
            <person name="de Brujin I."/>
            <person name="Lundin D."/>
            <person name="Andersson A."/>
            <person name="Bertilsson S."/>
            <person name="Dopson M."/>
        </authorList>
    </citation>
    <scope>NUCLEOTIDE SEQUENCE</scope>
    <source>
        <strain evidence="1">MM415B03628</strain>
    </source>
</reference>
<evidence type="ECO:0000313" key="1">
    <source>
        <dbReference type="EMBL" id="QJA90630.1"/>
    </source>
</evidence>